<proteinExistence type="predicted"/>
<name>A0A6J5QST5_9CAUD</name>
<evidence type="ECO:0000313" key="1">
    <source>
        <dbReference type="EMBL" id="CAB4171649.1"/>
    </source>
</evidence>
<protein>
    <submittedName>
        <fullName evidence="2">Uncharacterized protein</fullName>
    </submittedName>
</protein>
<dbReference type="EMBL" id="LR797103">
    <property type="protein sequence ID" value="CAB4187633.1"/>
    <property type="molecule type" value="Genomic_DNA"/>
</dbReference>
<gene>
    <name evidence="2" type="ORF">UFOVP1156_41</name>
    <name evidence="3" type="ORF">UFOVP1346_25</name>
    <name evidence="1" type="ORF">UFOVP921_5</name>
</gene>
<reference evidence="2" key="1">
    <citation type="submission" date="2020-05" db="EMBL/GenBank/DDBJ databases">
        <authorList>
            <person name="Chiriac C."/>
            <person name="Salcher M."/>
            <person name="Ghai R."/>
            <person name="Kavagutti S V."/>
        </authorList>
    </citation>
    <scope>NUCLEOTIDE SEQUENCE</scope>
</reference>
<accession>A0A6J5QST5</accession>
<sequence>MTSKAAAKRYTQAEVTQGLMAMVGWAGSASDAVKSLKVDGLEIPSSTLRSWTKETHRDEYEELRGKYAGQMEDLLVKNYREMALRSSAVQMKAIEAAERRLDLGADTDPARTAAALSKVSQVSTDKLMSLTGRPTVITETRGMNEILRSLASKVPGLVVFEGEADEL</sequence>
<evidence type="ECO:0000313" key="3">
    <source>
        <dbReference type="EMBL" id="CAB4200132.1"/>
    </source>
</evidence>
<evidence type="ECO:0000313" key="2">
    <source>
        <dbReference type="EMBL" id="CAB4187633.1"/>
    </source>
</evidence>
<organism evidence="2">
    <name type="scientific">uncultured Caudovirales phage</name>
    <dbReference type="NCBI Taxonomy" id="2100421"/>
    <lineage>
        <taxon>Viruses</taxon>
        <taxon>Duplodnaviria</taxon>
        <taxon>Heunggongvirae</taxon>
        <taxon>Uroviricota</taxon>
        <taxon>Caudoviricetes</taxon>
        <taxon>Peduoviridae</taxon>
        <taxon>Maltschvirus</taxon>
        <taxon>Maltschvirus maltsch</taxon>
    </lineage>
</organism>
<dbReference type="EMBL" id="LR797295">
    <property type="protein sequence ID" value="CAB4200132.1"/>
    <property type="molecule type" value="Genomic_DNA"/>
</dbReference>
<dbReference type="EMBL" id="LR796875">
    <property type="protein sequence ID" value="CAB4171649.1"/>
    <property type="molecule type" value="Genomic_DNA"/>
</dbReference>